<name>A0A9N8KE67_9PEZI</name>
<dbReference type="Proteomes" id="UP000745764">
    <property type="component" value="Unassembled WGS sequence"/>
</dbReference>
<comment type="caution">
    <text evidence="1">The sequence shown here is derived from an EMBL/GenBank/DDBJ whole genome shotgun (WGS) entry which is preliminary data.</text>
</comment>
<evidence type="ECO:0000313" key="1">
    <source>
        <dbReference type="EMBL" id="CAD0107998.1"/>
    </source>
</evidence>
<organism evidence="1 2">
    <name type="scientific">Aureobasidium uvarum</name>
    <dbReference type="NCBI Taxonomy" id="2773716"/>
    <lineage>
        <taxon>Eukaryota</taxon>
        <taxon>Fungi</taxon>
        <taxon>Dikarya</taxon>
        <taxon>Ascomycota</taxon>
        <taxon>Pezizomycotina</taxon>
        <taxon>Dothideomycetes</taxon>
        <taxon>Dothideomycetidae</taxon>
        <taxon>Dothideales</taxon>
        <taxon>Saccotheciaceae</taxon>
        <taxon>Aureobasidium</taxon>
    </lineage>
</organism>
<gene>
    <name evidence="1" type="ORF">AWRI4620_LOCUS2253</name>
</gene>
<proteinExistence type="predicted"/>
<keyword evidence="2" id="KW-1185">Reference proteome</keyword>
<accession>A0A9N8KE67</accession>
<dbReference type="EMBL" id="CAINUL010000002">
    <property type="protein sequence ID" value="CAD0107998.1"/>
    <property type="molecule type" value="Genomic_DNA"/>
</dbReference>
<reference evidence="1" key="1">
    <citation type="submission" date="2020-06" db="EMBL/GenBank/DDBJ databases">
        <authorList>
            <person name="Onetto C."/>
        </authorList>
    </citation>
    <scope>NUCLEOTIDE SEQUENCE</scope>
</reference>
<sequence>MRSLLHTVTLDCRPSFVISTASSVGVLGRAHYSSTTEPEWTPTRQYASKSSEIQAQRYATDPKFRAQTQAYMRARYQKNKEEMKARYEENKEERLVYMRKYLKKHPEKAQTTWHRYRSTPNFDQRYNAPRRARYASDHHLRQMSGLRQWVRNNPDWVPGLSWPTHRPIWSDKALHYCIGCKHTRPLKLWWQDKKTDEFMCHPCFTSDWSRALPLDYEDKVFGSKRRTPSRSANESKYDP</sequence>
<dbReference type="OrthoDB" id="3941639at2759"/>
<evidence type="ECO:0000313" key="2">
    <source>
        <dbReference type="Proteomes" id="UP000745764"/>
    </source>
</evidence>
<dbReference type="AlphaFoldDB" id="A0A9N8KE67"/>
<protein>
    <submittedName>
        <fullName evidence="1">Uncharacterized protein</fullName>
    </submittedName>
</protein>